<protein>
    <submittedName>
        <fullName evidence="1">Nucleotide pyrophosphohydrolase</fullName>
    </submittedName>
</protein>
<evidence type="ECO:0000313" key="1">
    <source>
        <dbReference type="EMBL" id="WAV90910.1"/>
    </source>
</evidence>
<reference evidence="1" key="2">
    <citation type="journal article" date="2022" name="Front. Microbiol.">
        <title>New perspectives on an old grouping: The genomic and phenotypic variability of Oxalobacter formigenes and the implications for calcium oxalate stone prevention.</title>
        <authorList>
            <person name="Chmiel J.A."/>
            <person name="Carr C."/>
            <person name="Stuivenberg G.A."/>
            <person name="Venema R."/>
            <person name="Chanyi R.M."/>
            <person name="Al K.F."/>
            <person name="Giguere D."/>
            <person name="Say H."/>
            <person name="Akouris P.P."/>
            <person name="Dominguez Romero S.A."/>
            <person name="Kwong A."/>
            <person name="Tai V."/>
            <person name="Koval S.F."/>
            <person name="Razvi H."/>
            <person name="Bjazevic J."/>
            <person name="Burton J.P."/>
        </authorList>
    </citation>
    <scope>NUCLEOTIDE SEQUENCE</scope>
    <source>
        <strain evidence="1">OxK</strain>
    </source>
</reference>
<gene>
    <name evidence="2" type="ORF">NB645_07630</name>
    <name evidence="1" type="ORF">NB646_08770</name>
</gene>
<proteinExistence type="predicted"/>
<dbReference type="PANTHER" id="PTHR46523">
    <property type="entry name" value="DCTP PYROPHOSPHATASE 1"/>
    <property type="match status" value="1"/>
</dbReference>
<dbReference type="RefSeq" id="WP_269264166.1">
    <property type="nucleotide sequence ID" value="NZ_CP098248.1"/>
</dbReference>
<dbReference type="Pfam" id="PF12643">
    <property type="entry name" value="MazG-like"/>
    <property type="match status" value="1"/>
</dbReference>
<dbReference type="EMBL" id="CP098248">
    <property type="protein sequence ID" value="WAV96688.1"/>
    <property type="molecule type" value="Genomic_DNA"/>
</dbReference>
<organism evidence="1">
    <name type="scientific">Oxalobacter aliiformigenes</name>
    <dbReference type="NCBI Taxonomy" id="2946593"/>
    <lineage>
        <taxon>Bacteria</taxon>
        <taxon>Pseudomonadati</taxon>
        <taxon>Pseudomonadota</taxon>
        <taxon>Betaproteobacteria</taxon>
        <taxon>Burkholderiales</taxon>
        <taxon>Oxalobacteraceae</taxon>
        <taxon>Oxalobacter</taxon>
    </lineage>
</organism>
<dbReference type="InterPro" id="IPR052555">
    <property type="entry name" value="dCTP_Pyrophosphatase"/>
</dbReference>
<dbReference type="GO" id="GO:0009143">
    <property type="term" value="P:nucleoside triphosphate catabolic process"/>
    <property type="evidence" value="ECO:0007669"/>
    <property type="project" value="InterPro"/>
</dbReference>
<evidence type="ECO:0000313" key="3">
    <source>
        <dbReference type="Proteomes" id="UP001164794"/>
    </source>
</evidence>
<dbReference type="AlphaFoldDB" id="A0A9E9LDB0"/>
<dbReference type="PIRSF" id="PIRSF029826">
    <property type="entry name" value="UCP029826_pph"/>
    <property type="match status" value="1"/>
</dbReference>
<keyword evidence="3" id="KW-1185">Reference proteome</keyword>
<dbReference type="SUPFAM" id="SSF101386">
    <property type="entry name" value="all-alpha NTP pyrophosphatases"/>
    <property type="match status" value="1"/>
</dbReference>
<sequence>MIDDEMLAEELEKFSAERDWKPFHTPKNIASALAVEASELLEIFQWTRGQHDWREIDAEKTVREHTEEELADILLYLIRFASLAKIDLQQAALRKMEKNALKYPVEKAKGSDRKYNE</sequence>
<dbReference type="InterPro" id="IPR025984">
    <property type="entry name" value="DCTPP"/>
</dbReference>
<dbReference type="CDD" id="cd11537">
    <property type="entry name" value="NTP-PPase_RS21-C6_like"/>
    <property type="match status" value="1"/>
</dbReference>
<dbReference type="Proteomes" id="UP001164794">
    <property type="component" value="Chromosome"/>
</dbReference>
<accession>A0A9E9LDB0</accession>
<name>A0A9E9LDB0_9BURK</name>
<dbReference type="Proteomes" id="UP001164819">
    <property type="component" value="Chromosome"/>
</dbReference>
<reference evidence="2" key="1">
    <citation type="journal article" date="2022" name="Front. Microbiol.">
        <title>New perspectives on an old grouping: The genomic and phenotypic variability of Oxalobacter formigenes and the implications for calcium oxalate stone prevention.</title>
        <authorList>
            <person name="Chmiel J.A."/>
            <person name="Carr C."/>
            <person name="Stuivenberg G.A."/>
            <person name="Venema R."/>
            <person name="Chanyi R.M."/>
            <person name="Al K.F."/>
            <person name="Giguere D."/>
            <person name="Say H."/>
            <person name="Akouris P.P."/>
            <person name="Dominguez Romero S.A."/>
            <person name="Kwong A."/>
            <person name="Tai V."/>
            <person name="Koval S.F."/>
            <person name="Razvi H."/>
            <person name="Bjazevic J."/>
            <person name="Burton J.P."/>
        </authorList>
    </citation>
    <scope>NUCLEOTIDE SEQUENCE</scope>
    <source>
        <strain evidence="2">HOxNP-1</strain>
    </source>
</reference>
<dbReference type="Gene3D" id="1.10.287.1080">
    <property type="entry name" value="MazG-like"/>
    <property type="match status" value="1"/>
</dbReference>
<dbReference type="GO" id="GO:0047429">
    <property type="term" value="F:nucleoside triphosphate diphosphatase activity"/>
    <property type="evidence" value="ECO:0007669"/>
    <property type="project" value="InterPro"/>
</dbReference>
<dbReference type="PANTHER" id="PTHR46523:SF1">
    <property type="entry name" value="DCTP PYROPHOSPHATASE 1"/>
    <property type="match status" value="1"/>
</dbReference>
<dbReference type="EMBL" id="CP098251">
    <property type="protein sequence ID" value="WAV90910.1"/>
    <property type="molecule type" value="Genomic_DNA"/>
</dbReference>
<evidence type="ECO:0000313" key="2">
    <source>
        <dbReference type="EMBL" id="WAV96688.1"/>
    </source>
</evidence>